<dbReference type="OrthoDB" id="4096268at2759"/>
<dbReference type="InterPro" id="IPR000253">
    <property type="entry name" value="FHA_dom"/>
</dbReference>
<feature type="domain" description="FHA" evidence="2">
    <location>
        <begin position="57"/>
        <end position="120"/>
    </location>
</feature>
<proteinExistence type="predicted"/>
<dbReference type="InterPro" id="IPR008984">
    <property type="entry name" value="SMAD_FHA_dom_sf"/>
</dbReference>
<dbReference type="AlphaFoldDB" id="A0A9W8XGU4"/>
<feature type="compositionally biased region" description="Low complexity" evidence="1">
    <location>
        <begin position="598"/>
        <end position="610"/>
    </location>
</feature>
<feature type="region of interest" description="Disordered" evidence="1">
    <location>
        <begin position="241"/>
        <end position="288"/>
    </location>
</feature>
<comment type="caution">
    <text evidence="3">The sequence shown here is derived from an EMBL/GenBank/DDBJ whole genome shotgun (WGS) entry which is preliminary data.</text>
</comment>
<accession>A0A9W8XGU4</accession>
<evidence type="ECO:0000313" key="3">
    <source>
        <dbReference type="EMBL" id="KAJ4350394.1"/>
    </source>
</evidence>
<dbReference type="PANTHER" id="PTHR23308">
    <property type="entry name" value="NUCLEAR INHIBITOR OF PROTEIN PHOSPHATASE-1"/>
    <property type="match status" value="1"/>
</dbReference>
<name>A0A9W8XGU4_9PLEO</name>
<gene>
    <name evidence="3" type="ORF">N0V89_009015</name>
</gene>
<sequence length="705" mass="76718">MAASEGEVSRKLDTVLGVRVKAALLTSPAVIEITLRCSDHLDEYNTRTFKLRPGDVVHIGRASKNAAKPELMIGPGNAYIDSPTISREHAVLTATAPPAACVYVTDKGSMHGTMVNGNKLEPQKAQRLNNGDILQFGANVTREQRRFHEPSDLRFTTDAHLVFYTARQFTFESSLPSYPHGFTVPESSDEEEVEVDEGMSCPRHYGTQRNPFTIDDVDESRLSSAEELAKVHKIRANVNNDDEFDDDELDKDLRDTTIPSDASQDAQERSPSPDVDDDNVFYPEDVSTTFPAPSRYAFVEQATSEGGASPIYSSDDEPMSMSHVDSCASVADSDESLSDGDMELEDIDDEEQGGVAAPETYAMQLRLLEQQNKRRTLERANLQNGTEARGTLTDALASPDTKKCYVGDSVEDGAIRIHSSELCPFPNTKLAAPAATVEAPRIPEPELRFEPMYTSNGVYSDSFEGFSGMEAMPPRPAAPRPMQWNMVDYTSPFSPRACRVPHHLLYSDVLLATNSHTFGPTYSNDFVCNYPGRSEPLLPNPYAAQPSFLPDNPWEPSKSSSSAPVSGVQTPPPAPSFENSSPPVRRTEVSIREIVEDVTQQPPTPTSVTSGLKRKADVLDEAVEVSDEEPTPDLQSTSSGAAPDAAASEAVEPSDATLSQRPKKRLRYRLGSAVKTAAAWMVPGVVGAAASVAFLTSVPNDFFVA</sequence>
<dbReference type="PROSITE" id="PS50006">
    <property type="entry name" value="FHA_DOMAIN"/>
    <property type="match status" value="1"/>
</dbReference>
<dbReference type="SMART" id="SM00240">
    <property type="entry name" value="FHA"/>
    <property type="match status" value="1"/>
</dbReference>
<dbReference type="InterPro" id="IPR050923">
    <property type="entry name" value="Cell_Proc_Reg/RNA_Proc"/>
</dbReference>
<feature type="compositionally biased region" description="Basic and acidic residues" evidence="1">
    <location>
        <begin position="585"/>
        <end position="595"/>
    </location>
</feature>
<dbReference type="SUPFAM" id="SSF49879">
    <property type="entry name" value="SMAD/FHA domain"/>
    <property type="match status" value="1"/>
</dbReference>
<feature type="compositionally biased region" description="Low complexity" evidence="1">
    <location>
        <begin position="641"/>
        <end position="656"/>
    </location>
</feature>
<protein>
    <recommendedName>
        <fullName evidence="2">FHA domain-containing protein</fullName>
    </recommendedName>
</protein>
<reference evidence="3" key="1">
    <citation type="submission" date="2022-10" db="EMBL/GenBank/DDBJ databases">
        <title>Tapping the CABI collections for fungal endophytes: first genome assemblies for Collariella, Neodidymelliopsis, Ascochyta clinopodiicola, Didymella pomorum, Didymosphaeria variabile, Neocosmospora piperis and Neocucurbitaria cava.</title>
        <authorList>
            <person name="Hill R."/>
        </authorList>
    </citation>
    <scope>NUCLEOTIDE SEQUENCE</scope>
    <source>
        <strain evidence="3">IMI 356815</strain>
    </source>
</reference>
<evidence type="ECO:0000313" key="4">
    <source>
        <dbReference type="Proteomes" id="UP001140513"/>
    </source>
</evidence>
<dbReference type="Proteomes" id="UP001140513">
    <property type="component" value="Unassembled WGS sequence"/>
</dbReference>
<evidence type="ECO:0000259" key="2">
    <source>
        <dbReference type="PROSITE" id="PS50006"/>
    </source>
</evidence>
<feature type="compositionally biased region" description="Acidic residues" evidence="1">
    <location>
        <begin position="619"/>
        <end position="631"/>
    </location>
</feature>
<dbReference type="Pfam" id="PF00498">
    <property type="entry name" value="FHA"/>
    <property type="match status" value="1"/>
</dbReference>
<dbReference type="GeneID" id="80912545"/>
<organism evidence="3 4">
    <name type="scientific">Didymosphaeria variabile</name>
    <dbReference type="NCBI Taxonomy" id="1932322"/>
    <lineage>
        <taxon>Eukaryota</taxon>
        <taxon>Fungi</taxon>
        <taxon>Dikarya</taxon>
        <taxon>Ascomycota</taxon>
        <taxon>Pezizomycotina</taxon>
        <taxon>Dothideomycetes</taxon>
        <taxon>Pleosporomycetidae</taxon>
        <taxon>Pleosporales</taxon>
        <taxon>Massarineae</taxon>
        <taxon>Didymosphaeriaceae</taxon>
        <taxon>Didymosphaeria</taxon>
    </lineage>
</organism>
<feature type="region of interest" description="Disordered" evidence="1">
    <location>
        <begin position="539"/>
        <end position="662"/>
    </location>
</feature>
<feature type="compositionally biased region" description="Acidic residues" evidence="1">
    <location>
        <begin position="241"/>
        <end position="250"/>
    </location>
</feature>
<dbReference type="EMBL" id="JAPEUX010000006">
    <property type="protein sequence ID" value="KAJ4350394.1"/>
    <property type="molecule type" value="Genomic_DNA"/>
</dbReference>
<dbReference type="RefSeq" id="XP_056069324.1">
    <property type="nucleotide sequence ID" value="XM_056217768.1"/>
</dbReference>
<evidence type="ECO:0000256" key="1">
    <source>
        <dbReference type="SAM" id="MobiDB-lite"/>
    </source>
</evidence>
<dbReference type="Gene3D" id="2.60.200.20">
    <property type="match status" value="1"/>
</dbReference>
<keyword evidence="4" id="KW-1185">Reference proteome</keyword>